<feature type="domain" description="RNA polymerase sigma factor 70 region 4 type 2" evidence="7">
    <location>
        <begin position="110"/>
        <end position="158"/>
    </location>
</feature>
<evidence type="ECO:0000313" key="9">
    <source>
        <dbReference type="Proteomes" id="UP000789833"/>
    </source>
</evidence>
<dbReference type="InterPro" id="IPR036388">
    <property type="entry name" value="WH-like_DNA-bd_sf"/>
</dbReference>
<dbReference type="Pfam" id="PF04542">
    <property type="entry name" value="Sigma70_r2"/>
    <property type="match status" value="1"/>
</dbReference>
<name>A0ABM8YRP3_9BACI</name>
<dbReference type="SUPFAM" id="SSF88659">
    <property type="entry name" value="Sigma3 and sigma4 domains of RNA polymerase sigma factors"/>
    <property type="match status" value="1"/>
</dbReference>
<evidence type="ECO:0000256" key="5">
    <source>
        <dbReference type="ARBA" id="ARBA00023163"/>
    </source>
</evidence>
<dbReference type="InterPro" id="IPR013324">
    <property type="entry name" value="RNA_pol_sigma_r3/r4-like"/>
</dbReference>
<dbReference type="InterPro" id="IPR013325">
    <property type="entry name" value="RNA_pol_sigma_r2"/>
</dbReference>
<keyword evidence="4" id="KW-0238">DNA-binding</keyword>
<evidence type="ECO:0000256" key="1">
    <source>
        <dbReference type="ARBA" id="ARBA00010641"/>
    </source>
</evidence>
<dbReference type="InterPro" id="IPR007627">
    <property type="entry name" value="RNA_pol_sigma70_r2"/>
</dbReference>
<evidence type="ECO:0000256" key="4">
    <source>
        <dbReference type="ARBA" id="ARBA00023125"/>
    </source>
</evidence>
<dbReference type="Pfam" id="PF08281">
    <property type="entry name" value="Sigma70_r4_2"/>
    <property type="match status" value="1"/>
</dbReference>
<dbReference type="Gene3D" id="1.10.1740.10">
    <property type="match status" value="1"/>
</dbReference>
<dbReference type="InterPro" id="IPR014284">
    <property type="entry name" value="RNA_pol_sigma-70_dom"/>
</dbReference>
<dbReference type="InterPro" id="IPR013249">
    <property type="entry name" value="RNA_pol_sigma70_r4_t2"/>
</dbReference>
<keyword evidence="2" id="KW-0805">Transcription regulation</keyword>
<dbReference type="Proteomes" id="UP000789833">
    <property type="component" value="Unassembled WGS sequence"/>
</dbReference>
<evidence type="ECO:0000259" key="7">
    <source>
        <dbReference type="Pfam" id="PF08281"/>
    </source>
</evidence>
<dbReference type="EMBL" id="CAKJTJ010000025">
    <property type="protein sequence ID" value="CAG9622673.1"/>
    <property type="molecule type" value="Genomic_DNA"/>
</dbReference>
<keyword evidence="5" id="KW-0804">Transcription</keyword>
<dbReference type="RefSeq" id="WP_230503436.1">
    <property type="nucleotide sequence ID" value="NZ_CAKJTJ010000025.1"/>
</dbReference>
<evidence type="ECO:0000313" key="8">
    <source>
        <dbReference type="EMBL" id="CAG9622673.1"/>
    </source>
</evidence>
<evidence type="ECO:0000256" key="2">
    <source>
        <dbReference type="ARBA" id="ARBA00023015"/>
    </source>
</evidence>
<evidence type="ECO:0000259" key="6">
    <source>
        <dbReference type="Pfam" id="PF04542"/>
    </source>
</evidence>
<dbReference type="InterPro" id="IPR039425">
    <property type="entry name" value="RNA_pol_sigma-70-like"/>
</dbReference>
<feature type="domain" description="RNA polymerase sigma-70 region 2" evidence="6">
    <location>
        <begin position="24"/>
        <end position="84"/>
    </location>
</feature>
<sequence length="227" mass="26429">MHFLDKEEQYENWLCKDVDLKSKYQKLLSYCNFLTKNEWDGNDLAQETITKVIQHYHCSSVLSQTLLYKVAYNKWIDTVRKRQREILQESICEKGNYRDTVENSIIATDYLLNNLTPKQAVIFFLREAFNFQVTEIANILNTTEGAVKSTLHRTKKRLEKGDPEENEFIESFWSKEERELLPTLFQVSLHEEDPDVLVAAVPKIFAQTISNPSTPSHTPTNIYACVA</sequence>
<organism evidence="8 9">
    <name type="scientific">Sutcliffiella rhizosphaerae</name>
    <dbReference type="NCBI Taxonomy" id="2880967"/>
    <lineage>
        <taxon>Bacteria</taxon>
        <taxon>Bacillati</taxon>
        <taxon>Bacillota</taxon>
        <taxon>Bacilli</taxon>
        <taxon>Bacillales</taxon>
        <taxon>Bacillaceae</taxon>
        <taxon>Sutcliffiella</taxon>
    </lineage>
</organism>
<protein>
    <submittedName>
        <fullName evidence="8">Uncharacterized protein</fullName>
    </submittedName>
</protein>
<proteinExistence type="inferred from homology"/>
<dbReference type="Gene3D" id="1.10.10.10">
    <property type="entry name" value="Winged helix-like DNA-binding domain superfamily/Winged helix DNA-binding domain"/>
    <property type="match status" value="1"/>
</dbReference>
<evidence type="ECO:0000256" key="3">
    <source>
        <dbReference type="ARBA" id="ARBA00023082"/>
    </source>
</evidence>
<keyword evidence="3" id="KW-0731">Sigma factor</keyword>
<accession>A0ABM8YRP3</accession>
<gene>
    <name evidence="8" type="ORF">BACCIP111883_03464</name>
</gene>
<comment type="caution">
    <text evidence="8">The sequence shown here is derived from an EMBL/GenBank/DDBJ whole genome shotgun (WGS) entry which is preliminary data.</text>
</comment>
<dbReference type="SUPFAM" id="SSF88946">
    <property type="entry name" value="Sigma2 domain of RNA polymerase sigma factors"/>
    <property type="match status" value="1"/>
</dbReference>
<dbReference type="CDD" id="cd06171">
    <property type="entry name" value="Sigma70_r4"/>
    <property type="match status" value="1"/>
</dbReference>
<comment type="similarity">
    <text evidence="1">Belongs to the sigma-70 factor family. ECF subfamily.</text>
</comment>
<dbReference type="PANTHER" id="PTHR43133">
    <property type="entry name" value="RNA POLYMERASE ECF-TYPE SIGMA FACTO"/>
    <property type="match status" value="1"/>
</dbReference>
<dbReference type="NCBIfam" id="TIGR02937">
    <property type="entry name" value="sigma70-ECF"/>
    <property type="match status" value="1"/>
</dbReference>
<dbReference type="PANTHER" id="PTHR43133:SF8">
    <property type="entry name" value="RNA POLYMERASE SIGMA FACTOR HI_1459-RELATED"/>
    <property type="match status" value="1"/>
</dbReference>
<keyword evidence="9" id="KW-1185">Reference proteome</keyword>
<reference evidence="8 9" key="1">
    <citation type="submission" date="2021-10" db="EMBL/GenBank/DDBJ databases">
        <authorList>
            <person name="Criscuolo A."/>
        </authorList>
    </citation>
    <scope>NUCLEOTIDE SEQUENCE [LARGE SCALE GENOMIC DNA]</scope>
    <source>
        <strain evidence="9">CIP 111883</strain>
    </source>
</reference>